<dbReference type="GeneTree" id="ENSGT00390000007349"/>
<dbReference type="Ensembl" id="ENSSPUT00000010531.1">
    <property type="protein sequence ID" value="ENSSPUP00000009882.1"/>
    <property type="gene ID" value="ENSSPUG00000007643.1"/>
</dbReference>
<dbReference type="GO" id="GO:0005085">
    <property type="term" value="F:guanyl-nucleotide exchange factor activity"/>
    <property type="evidence" value="ECO:0007669"/>
    <property type="project" value="TreeGrafter"/>
</dbReference>
<organism evidence="2 3">
    <name type="scientific">Sphenodon punctatus</name>
    <name type="common">Tuatara</name>
    <name type="synonym">Hatteria punctata</name>
    <dbReference type="NCBI Taxonomy" id="8508"/>
    <lineage>
        <taxon>Eukaryota</taxon>
        <taxon>Metazoa</taxon>
        <taxon>Chordata</taxon>
        <taxon>Craniata</taxon>
        <taxon>Vertebrata</taxon>
        <taxon>Euteleostomi</taxon>
        <taxon>Lepidosauria</taxon>
        <taxon>Sphenodontia</taxon>
        <taxon>Sphenodontidae</taxon>
        <taxon>Sphenodon</taxon>
    </lineage>
</organism>
<evidence type="ECO:0000313" key="3">
    <source>
        <dbReference type="Proteomes" id="UP000694392"/>
    </source>
</evidence>
<dbReference type="OMA" id="NSSSWEW"/>
<accession>A0A8D0GTB7</accession>
<dbReference type="AlphaFoldDB" id="A0A8D0GTB7"/>
<dbReference type="Proteomes" id="UP000694392">
    <property type="component" value="Unplaced"/>
</dbReference>
<dbReference type="InterPro" id="IPR026091">
    <property type="entry name" value="HPS4"/>
</dbReference>
<dbReference type="GO" id="GO:0031085">
    <property type="term" value="C:BLOC-3 complex"/>
    <property type="evidence" value="ECO:0007669"/>
    <property type="project" value="TreeGrafter"/>
</dbReference>
<proteinExistence type="predicted"/>
<keyword evidence="3" id="KW-1185">Reference proteome</keyword>
<dbReference type="PANTHER" id="PTHR14407:SF9">
    <property type="entry name" value="BLOC-3 COMPLEX MEMBER HPS4"/>
    <property type="match status" value="1"/>
</dbReference>
<evidence type="ECO:0000259" key="1">
    <source>
        <dbReference type="Pfam" id="PF19031"/>
    </source>
</evidence>
<protein>
    <recommendedName>
        <fullName evidence="1">CCZ1/INTU/HSP4 first Longin domain-containing protein</fullName>
    </recommendedName>
</protein>
<dbReference type="GO" id="GO:0005765">
    <property type="term" value="C:lysosomal membrane"/>
    <property type="evidence" value="ECO:0007669"/>
    <property type="project" value="TreeGrafter"/>
</dbReference>
<reference evidence="2" key="1">
    <citation type="submission" date="2025-08" db="UniProtKB">
        <authorList>
            <consortium name="Ensembl"/>
        </authorList>
    </citation>
    <scope>IDENTIFICATION</scope>
</reference>
<evidence type="ECO:0000313" key="2">
    <source>
        <dbReference type="Ensembl" id="ENSSPUP00000009882.1"/>
    </source>
</evidence>
<name>A0A8D0GTB7_SPHPU</name>
<dbReference type="InterPro" id="IPR043987">
    <property type="entry name" value="CCZ1/INTU/HSP4_longin_1"/>
</dbReference>
<dbReference type="GO" id="GO:0006605">
    <property type="term" value="P:protein targeting"/>
    <property type="evidence" value="ECO:0007669"/>
    <property type="project" value="TreeGrafter"/>
</dbReference>
<feature type="domain" description="CCZ1/INTU/HSP4 first Longin" evidence="1">
    <location>
        <begin position="15"/>
        <end position="121"/>
    </location>
</feature>
<sequence>MAAPAQPELASAAWLNYFFLYDGSKVKEEGDPTRAGISYFYPSQTLADQQELLCGQIAGVVRCVAEISSSPPSLIRLRKLKFAVKVDGSYLWVLGCTVELPDISCRQFLEQLIGLFCFYNGPVGQAYVARSREVLSREWDRYIRHIQGNTSELHRIFNSLWNLDKTKLAATHDCEHAAASRPRCQGSPAGL</sequence>
<dbReference type="GO" id="GO:0016192">
    <property type="term" value="P:vesicle-mediated transport"/>
    <property type="evidence" value="ECO:0007669"/>
    <property type="project" value="InterPro"/>
</dbReference>
<dbReference type="GO" id="GO:1903232">
    <property type="term" value="P:melanosome assembly"/>
    <property type="evidence" value="ECO:0007669"/>
    <property type="project" value="TreeGrafter"/>
</dbReference>
<reference evidence="2" key="2">
    <citation type="submission" date="2025-09" db="UniProtKB">
        <authorList>
            <consortium name="Ensembl"/>
        </authorList>
    </citation>
    <scope>IDENTIFICATION</scope>
</reference>
<dbReference type="Pfam" id="PF19031">
    <property type="entry name" value="Intu_longin_1"/>
    <property type="match status" value="1"/>
</dbReference>
<dbReference type="PANTHER" id="PTHR14407">
    <property type="entry name" value="HERMANSKY-PUDLAK SYNDROME 4 PROTEIN LIGHT-EAR PROTEIN-RELATED"/>
    <property type="match status" value="1"/>
</dbReference>
<dbReference type="GO" id="GO:0031267">
    <property type="term" value="F:small GTPase binding"/>
    <property type="evidence" value="ECO:0007669"/>
    <property type="project" value="TreeGrafter"/>
</dbReference>
<dbReference type="GO" id="GO:0031410">
    <property type="term" value="C:cytoplasmic vesicle"/>
    <property type="evidence" value="ECO:0007669"/>
    <property type="project" value="TreeGrafter"/>
</dbReference>